<evidence type="ECO:0000256" key="1">
    <source>
        <dbReference type="SAM" id="Phobius"/>
    </source>
</evidence>
<keyword evidence="1" id="KW-0472">Membrane</keyword>
<comment type="caution">
    <text evidence="2">The sequence shown here is derived from an EMBL/GenBank/DDBJ whole genome shotgun (WGS) entry which is preliminary data.</text>
</comment>
<reference evidence="2 3" key="1">
    <citation type="journal article" date="2022" name="Allergy">
        <title>Genome assembly and annotation of Periplaneta americana reveal a comprehensive cockroach allergen profile.</title>
        <authorList>
            <person name="Wang L."/>
            <person name="Xiong Q."/>
            <person name="Saelim N."/>
            <person name="Wang L."/>
            <person name="Nong W."/>
            <person name="Wan A.T."/>
            <person name="Shi M."/>
            <person name="Liu X."/>
            <person name="Cao Q."/>
            <person name="Hui J.H.L."/>
            <person name="Sookrung N."/>
            <person name="Leung T.F."/>
            <person name="Tungtrongchitr A."/>
            <person name="Tsui S.K.W."/>
        </authorList>
    </citation>
    <scope>NUCLEOTIDE SEQUENCE [LARGE SCALE GENOMIC DNA]</scope>
    <source>
        <strain evidence="2">PWHHKU_190912</strain>
    </source>
</reference>
<feature type="transmembrane region" description="Helical" evidence="1">
    <location>
        <begin position="20"/>
        <end position="46"/>
    </location>
</feature>
<sequence length="325" mass="36228">MCWIVESNSVLLFCQTYDVVYYVWIVSVFLCYEFDCVHFFIVVLLVHGPTRSFTIVGEITQTGSGIDSGRSDWRVGIALAFYAQDFLTEDQMTKASQPNNNRAKLKSKGDSASPALARSELEKHQMAALYGLCCLSPMLSAFDGKSNVCSSTKGENPGCHCHEWMVCDIAKVPMNKCSGNNETRSNIQCTRDGTAYPLHISASADDHCSIWFQGINSSISKQLPSSLLSAKTTCSAIIDLQSKVDIISMFHTAFVRQIRRYCVCLVVCAMEVPCMPSLIMNDAFRTEGYHIEEYLLSMGLDERLGIAKKRRNEREALIDRILDAA</sequence>
<organism evidence="2 3">
    <name type="scientific">Periplaneta americana</name>
    <name type="common">American cockroach</name>
    <name type="synonym">Blatta americana</name>
    <dbReference type="NCBI Taxonomy" id="6978"/>
    <lineage>
        <taxon>Eukaryota</taxon>
        <taxon>Metazoa</taxon>
        <taxon>Ecdysozoa</taxon>
        <taxon>Arthropoda</taxon>
        <taxon>Hexapoda</taxon>
        <taxon>Insecta</taxon>
        <taxon>Pterygota</taxon>
        <taxon>Neoptera</taxon>
        <taxon>Polyneoptera</taxon>
        <taxon>Dictyoptera</taxon>
        <taxon>Blattodea</taxon>
        <taxon>Blattoidea</taxon>
        <taxon>Blattidae</taxon>
        <taxon>Blattinae</taxon>
        <taxon>Periplaneta</taxon>
    </lineage>
</organism>
<name>A0ABQ8TIW5_PERAM</name>
<protein>
    <submittedName>
        <fullName evidence="2">Uncharacterized protein</fullName>
    </submittedName>
</protein>
<proteinExistence type="predicted"/>
<keyword evidence="1" id="KW-0812">Transmembrane</keyword>
<evidence type="ECO:0000313" key="3">
    <source>
        <dbReference type="Proteomes" id="UP001148838"/>
    </source>
</evidence>
<gene>
    <name evidence="2" type="ORF">ANN_12583</name>
</gene>
<evidence type="ECO:0000313" key="2">
    <source>
        <dbReference type="EMBL" id="KAJ4445897.1"/>
    </source>
</evidence>
<accession>A0ABQ8TIW5</accession>
<dbReference type="Proteomes" id="UP001148838">
    <property type="component" value="Unassembled WGS sequence"/>
</dbReference>
<keyword evidence="3" id="KW-1185">Reference proteome</keyword>
<keyword evidence="1" id="KW-1133">Transmembrane helix</keyword>
<dbReference type="EMBL" id="JAJSOF020000009">
    <property type="protein sequence ID" value="KAJ4445897.1"/>
    <property type="molecule type" value="Genomic_DNA"/>
</dbReference>